<dbReference type="KEGG" id="slf:JEQ17_18375"/>
<evidence type="ECO:0000313" key="3">
    <source>
        <dbReference type="Proteomes" id="UP000595636"/>
    </source>
</evidence>
<dbReference type="EMBL" id="CP066831">
    <property type="protein sequence ID" value="QQM41243.1"/>
    <property type="molecule type" value="Genomic_DNA"/>
</dbReference>
<keyword evidence="1" id="KW-0812">Transmembrane</keyword>
<gene>
    <name evidence="2" type="ORF">JEQ17_18375</name>
</gene>
<name>A0A7T7I567_9ACTN</name>
<dbReference type="Proteomes" id="UP000595636">
    <property type="component" value="Chromosome"/>
</dbReference>
<keyword evidence="3" id="KW-1185">Reference proteome</keyword>
<reference evidence="2 3" key="1">
    <citation type="submission" date="2020-12" db="EMBL/GenBank/DDBJ databases">
        <title>A novel species.</title>
        <authorList>
            <person name="Li K."/>
        </authorList>
    </citation>
    <scope>NUCLEOTIDE SEQUENCE [LARGE SCALE GENOMIC DNA]</scope>
    <source>
        <strain evidence="2 3">ZYC-3</strain>
    </source>
</reference>
<proteinExistence type="predicted"/>
<protein>
    <submittedName>
        <fullName evidence="2">Uncharacterized protein</fullName>
    </submittedName>
</protein>
<feature type="transmembrane region" description="Helical" evidence="1">
    <location>
        <begin position="44"/>
        <end position="63"/>
    </location>
</feature>
<dbReference type="AlphaFoldDB" id="A0A7T7I567"/>
<sequence>MRRLLAVHFVPCALFVTCLGGLLRAGSFSGRANWSAVLPSNPAATVGALLLIGVCAAVLGMLLQPFQVRAVRVLEGYWDRWPVTAGMAGVLMEFQRRRGQTLADRADAAADAGPDAQRVAADASRRLAAAPPAHALLPTALGNALRAGELSAGERYGLTTLSSWPRIYPQVSAPLAQALSSARDMLDTAVNLCHAFLVCAGVMMAAFYDEPDEWWLVALALVLAAVAYKGAVVAAQAYAGLMHVVYDLHRFDLVDALHHPLPDRDGEWALFQRLSDRFAGRRVNLPYVHGSSRPDETDGPDQPEKV</sequence>
<keyword evidence="1" id="KW-0472">Membrane</keyword>
<feature type="transmembrane region" description="Helical" evidence="1">
    <location>
        <begin position="214"/>
        <end position="241"/>
    </location>
</feature>
<feature type="transmembrane region" description="Helical" evidence="1">
    <location>
        <begin position="189"/>
        <end position="208"/>
    </location>
</feature>
<evidence type="ECO:0000313" key="2">
    <source>
        <dbReference type="EMBL" id="QQM41243.1"/>
    </source>
</evidence>
<keyword evidence="1" id="KW-1133">Transmembrane helix</keyword>
<organism evidence="2 3">
    <name type="scientific">Streptomyces liliifuscus</name>
    <dbReference type="NCBI Taxonomy" id="2797636"/>
    <lineage>
        <taxon>Bacteria</taxon>
        <taxon>Bacillati</taxon>
        <taxon>Actinomycetota</taxon>
        <taxon>Actinomycetes</taxon>
        <taxon>Kitasatosporales</taxon>
        <taxon>Streptomycetaceae</taxon>
        <taxon>Streptomyces</taxon>
    </lineage>
</organism>
<accession>A0A7T7I567</accession>
<evidence type="ECO:0000256" key="1">
    <source>
        <dbReference type="SAM" id="Phobius"/>
    </source>
</evidence>